<gene>
    <name evidence="2" type="ORF">PGLA1383_LOCUS6876</name>
</gene>
<keyword evidence="1" id="KW-0812">Transmembrane</keyword>
<keyword evidence="1" id="KW-1133">Transmembrane helix</keyword>
<reference evidence="2" key="1">
    <citation type="submission" date="2021-02" db="EMBL/GenBank/DDBJ databases">
        <authorList>
            <person name="Dougan E. K."/>
            <person name="Rhodes N."/>
            <person name="Thang M."/>
            <person name="Chan C."/>
        </authorList>
    </citation>
    <scope>NUCLEOTIDE SEQUENCE</scope>
</reference>
<accession>A0A813DGP4</accession>
<proteinExistence type="predicted"/>
<name>A0A813DGP4_POLGL</name>
<comment type="caution">
    <text evidence="2">The sequence shown here is derived from an EMBL/GenBank/DDBJ whole genome shotgun (WGS) entry which is preliminary data.</text>
</comment>
<evidence type="ECO:0000313" key="3">
    <source>
        <dbReference type="Proteomes" id="UP000654075"/>
    </source>
</evidence>
<dbReference type="AlphaFoldDB" id="A0A813DGP4"/>
<organism evidence="2 3">
    <name type="scientific">Polarella glacialis</name>
    <name type="common">Dinoflagellate</name>
    <dbReference type="NCBI Taxonomy" id="89957"/>
    <lineage>
        <taxon>Eukaryota</taxon>
        <taxon>Sar</taxon>
        <taxon>Alveolata</taxon>
        <taxon>Dinophyceae</taxon>
        <taxon>Suessiales</taxon>
        <taxon>Suessiaceae</taxon>
        <taxon>Polarella</taxon>
    </lineage>
</organism>
<keyword evidence="3" id="KW-1185">Reference proteome</keyword>
<evidence type="ECO:0000313" key="2">
    <source>
        <dbReference type="EMBL" id="CAE8588061.1"/>
    </source>
</evidence>
<evidence type="ECO:0000256" key="1">
    <source>
        <dbReference type="SAM" id="Phobius"/>
    </source>
</evidence>
<feature type="transmembrane region" description="Helical" evidence="1">
    <location>
        <begin position="35"/>
        <end position="54"/>
    </location>
</feature>
<feature type="transmembrane region" description="Helical" evidence="1">
    <location>
        <begin position="60"/>
        <end position="80"/>
    </location>
</feature>
<dbReference type="EMBL" id="CAJNNV010002921">
    <property type="protein sequence ID" value="CAE8588061.1"/>
    <property type="molecule type" value="Genomic_DNA"/>
</dbReference>
<protein>
    <submittedName>
        <fullName evidence="2">Uncharacterized protein</fullName>
    </submittedName>
</protein>
<keyword evidence="1" id="KW-0472">Membrane</keyword>
<dbReference type="Proteomes" id="UP000654075">
    <property type="component" value="Unassembled WGS sequence"/>
</dbReference>
<sequence length="99" mass="11039">MAGAHGEGHRVQQAKNQAEKTETSWIWSFLPTRQLCIIGLALLAMFMTALYVAPRPYREHTLIGGTLFVLIGFGLASALLEPLDEVEKRTQSVRNKKSQ</sequence>